<feature type="domain" description="Homeobox" evidence="5">
    <location>
        <begin position="243"/>
        <end position="288"/>
    </location>
</feature>
<evidence type="ECO:0000256" key="1">
    <source>
        <dbReference type="ARBA" id="ARBA00004123"/>
    </source>
</evidence>
<dbReference type="Gene3D" id="1.10.10.60">
    <property type="entry name" value="Homeodomain-like"/>
    <property type="match status" value="1"/>
</dbReference>
<dbReference type="CDD" id="cd00086">
    <property type="entry name" value="homeodomain"/>
    <property type="match status" value="1"/>
</dbReference>
<sequence length="540" mass="60911">MYRKNVGVSGNRSRATTLSGCRLSARVLALDPLNIPGWLNCRKDNAVAAAQQYEATCKIYYDTGPAICIRKQQHKHIATDGSLSRLQPARMRHSGCDASLQTDSKSSVVRPIWYTLDNEQYSRRQIEPLELRVQHKPPSATNGETPSPYQPKYDGLLHDTPSNTQRNSFNTNANLVFSIRLPHVRTYLQTHRTNFHDMAEQQCKQIDSTNEDLTAKCDTQQAATSLGRFSVDDCRVDYTSTSGTRKRKCAHYSKEQVKELEQRFIQDKYIGTHERRELARRLGLTDIQRLRRRNRGHRCSSIGRYTSQCLQRHFSPHTGVQVVVTTQQIENLMMPSLKRLVSNGHVKWFVLSLTALLTVKCFPYLPDECRSLKVGLPGNRTTATTLFGCRLSARVSALDPLYIPAWLSCGSSTAIRGHLRDLLRYWTCQLHPQPAAQKPNRSRYKRPQMSAFQSGEFSKHIAMDGSLTQLQPPRRLHSGCDASTQTDPKSWGDGTIGNTLDSEQYGEEQIEPLDLSVRSKPPPATTCEAPSGKVCSPHDD</sequence>
<feature type="DNA-binding region" description="Homeobox" evidence="2">
    <location>
        <begin position="245"/>
        <end position="289"/>
    </location>
</feature>
<name>A0A5K3FU85_MESCO</name>
<dbReference type="AlphaFoldDB" id="A0A5K3FU85"/>
<dbReference type="PROSITE" id="PS50071">
    <property type="entry name" value="HOMEOBOX_2"/>
    <property type="match status" value="1"/>
</dbReference>
<organism evidence="6">
    <name type="scientific">Mesocestoides corti</name>
    <name type="common">Flatworm</name>
    <dbReference type="NCBI Taxonomy" id="53468"/>
    <lineage>
        <taxon>Eukaryota</taxon>
        <taxon>Metazoa</taxon>
        <taxon>Spiralia</taxon>
        <taxon>Lophotrochozoa</taxon>
        <taxon>Platyhelminthes</taxon>
        <taxon>Cestoda</taxon>
        <taxon>Eucestoda</taxon>
        <taxon>Cyclophyllidea</taxon>
        <taxon>Mesocestoididae</taxon>
        <taxon>Mesocestoides</taxon>
    </lineage>
</organism>
<evidence type="ECO:0000256" key="4">
    <source>
        <dbReference type="SAM" id="MobiDB-lite"/>
    </source>
</evidence>
<proteinExistence type="predicted"/>
<evidence type="ECO:0000313" key="6">
    <source>
        <dbReference type="WBParaSite" id="MCU_011771-RA"/>
    </source>
</evidence>
<dbReference type="PANTHER" id="PTHR24340">
    <property type="entry name" value="HOMEOBOX PROTEIN NKX"/>
    <property type="match status" value="1"/>
</dbReference>
<keyword evidence="2 3" id="KW-0539">Nucleus</keyword>
<dbReference type="GO" id="GO:0000981">
    <property type="term" value="F:DNA-binding transcription factor activity, RNA polymerase II-specific"/>
    <property type="evidence" value="ECO:0007669"/>
    <property type="project" value="TreeGrafter"/>
</dbReference>
<comment type="subcellular location">
    <subcellularLocation>
        <location evidence="1 2 3">Nucleus</location>
    </subcellularLocation>
</comment>
<dbReference type="GO" id="GO:0000978">
    <property type="term" value="F:RNA polymerase II cis-regulatory region sequence-specific DNA binding"/>
    <property type="evidence" value="ECO:0007669"/>
    <property type="project" value="TreeGrafter"/>
</dbReference>
<dbReference type="SUPFAM" id="SSF46689">
    <property type="entry name" value="Homeodomain-like"/>
    <property type="match status" value="1"/>
</dbReference>
<reference evidence="6" key="1">
    <citation type="submission" date="2019-11" db="UniProtKB">
        <authorList>
            <consortium name="WormBaseParasite"/>
        </authorList>
    </citation>
    <scope>IDENTIFICATION</scope>
</reference>
<dbReference type="WBParaSite" id="MCU_011771-RA">
    <property type="protein sequence ID" value="MCU_011771-RA"/>
    <property type="gene ID" value="MCU_011771"/>
</dbReference>
<keyword evidence="2 3" id="KW-0371">Homeobox</keyword>
<dbReference type="SMART" id="SM00389">
    <property type="entry name" value="HOX"/>
    <property type="match status" value="1"/>
</dbReference>
<dbReference type="GO" id="GO:0030154">
    <property type="term" value="P:cell differentiation"/>
    <property type="evidence" value="ECO:0007669"/>
    <property type="project" value="TreeGrafter"/>
</dbReference>
<evidence type="ECO:0000256" key="3">
    <source>
        <dbReference type="RuleBase" id="RU000682"/>
    </source>
</evidence>
<keyword evidence="2 3" id="KW-0238">DNA-binding</keyword>
<evidence type="ECO:0000259" key="5">
    <source>
        <dbReference type="PROSITE" id="PS50071"/>
    </source>
</evidence>
<dbReference type="InterPro" id="IPR001356">
    <property type="entry name" value="HD"/>
</dbReference>
<evidence type="ECO:0000256" key="2">
    <source>
        <dbReference type="PROSITE-ProRule" id="PRU00108"/>
    </source>
</evidence>
<dbReference type="InterPro" id="IPR009057">
    <property type="entry name" value="Homeodomain-like_sf"/>
</dbReference>
<accession>A0A5K3FU85</accession>
<dbReference type="InterPro" id="IPR050394">
    <property type="entry name" value="Homeobox_NK-like"/>
</dbReference>
<dbReference type="Pfam" id="PF00046">
    <property type="entry name" value="Homeodomain"/>
    <property type="match status" value="1"/>
</dbReference>
<protein>
    <submittedName>
        <fullName evidence="6">Homeobox domain-containing protein</fullName>
    </submittedName>
</protein>
<dbReference type="GO" id="GO:0005634">
    <property type="term" value="C:nucleus"/>
    <property type="evidence" value="ECO:0007669"/>
    <property type="project" value="UniProtKB-SubCell"/>
</dbReference>
<feature type="region of interest" description="Disordered" evidence="4">
    <location>
        <begin position="470"/>
        <end position="540"/>
    </location>
</feature>